<proteinExistence type="predicted"/>
<dbReference type="Pfam" id="PF00072">
    <property type="entry name" value="Response_reg"/>
    <property type="match status" value="1"/>
</dbReference>
<dbReference type="CDD" id="cd06170">
    <property type="entry name" value="LuxR_C_like"/>
    <property type="match status" value="1"/>
</dbReference>
<gene>
    <name evidence="5" type="ORF">N7E81_14505</name>
</gene>
<name>A0ABY6CXC0_9BACT</name>
<dbReference type="InterPro" id="IPR039420">
    <property type="entry name" value="WalR-like"/>
</dbReference>
<evidence type="ECO:0000259" key="3">
    <source>
        <dbReference type="PROSITE" id="PS50043"/>
    </source>
</evidence>
<dbReference type="InterPro" id="IPR016032">
    <property type="entry name" value="Sig_transdc_resp-reg_C-effctor"/>
</dbReference>
<evidence type="ECO:0000256" key="2">
    <source>
        <dbReference type="PROSITE-ProRule" id="PRU00169"/>
    </source>
</evidence>
<keyword evidence="1" id="KW-0238">DNA-binding</keyword>
<evidence type="ECO:0000259" key="4">
    <source>
        <dbReference type="PROSITE" id="PS50110"/>
    </source>
</evidence>
<evidence type="ECO:0000313" key="5">
    <source>
        <dbReference type="EMBL" id="UXX78569.1"/>
    </source>
</evidence>
<accession>A0ABY6CXC0</accession>
<dbReference type="SUPFAM" id="SSF52172">
    <property type="entry name" value="CheY-like"/>
    <property type="match status" value="1"/>
</dbReference>
<evidence type="ECO:0000313" key="6">
    <source>
        <dbReference type="Proteomes" id="UP001062165"/>
    </source>
</evidence>
<dbReference type="PRINTS" id="PR00038">
    <property type="entry name" value="HTHLUXR"/>
</dbReference>
<dbReference type="Proteomes" id="UP001062165">
    <property type="component" value="Chromosome"/>
</dbReference>
<dbReference type="PROSITE" id="PS50043">
    <property type="entry name" value="HTH_LUXR_2"/>
    <property type="match status" value="1"/>
</dbReference>
<dbReference type="PROSITE" id="PS00622">
    <property type="entry name" value="HTH_LUXR_1"/>
    <property type="match status" value="1"/>
</dbReference>
<dbReference type="SMART" id="SM00421">
    <property type="entry name" value="HTH_LUXR"/>
    <property type="match status" value="1"/>
</dbReference>
<evidence type="ECO:0000256" key="1">
    <source>
        <dbReference type="ARBA" id="ARBA00023125"/>
    </source>
</evidence>
<feature type="modified residue" description="4-aspartylphosphate" evidence="2">
    <location>
        <position position="55"/>
    </location>
</feature>
<keyword evidence="6" id="KW-1185">Reference proteome</keyword>
<dbReference type="Gene3D" id="3.40.50.2300">
    <property type="match status" value="1"/>
</dbReference>
<dbReference type="PROSITE" id="PS50110">
    <property type="entry name" value="RESPONSE_REGULATORY"/>
    <property type="match status" value="1"/>
</dbReference>
<dbReference type="SUPFAM" id="SSF46894">
    <property type="entry name" value="C-terminal effector domain of the bipartite response regulators"/>
    <property type="match status" value="1"/>
</dbReference>
<dbReference type="EMBL" id="CP106735">
    <property type="protein sequence ID" value="UXX78569.1"/>
    <property type="molecule type" value="Genomic_DNA"/>
</dbReference>
<protein>
    <submittedName>
        <fullName evidence="5">Response regulator</fullName>
    </submittedName>
</protein>
<dbReference type="InterPro" id="IPR001789">
    <property type="entry name" value="Sig_transdc_resp-reg_receiver"/>
</dbReference>
<dbReference type="Gene3D" id="1.10.10.10">
    <property type="entry name" value="Winged helix-like DNA-binding domain superfamily/Winged helix DNA-binding domain"/>
    <property type="match status" value="1"/>
</dbReference>
<dbReference type="InterPro" id="IPR000792">
    <property type="entry name" value="Tscrpt_reg_LuxR_C"/>
</dbReference>
<dbReference type="Pfam" id="PF00196">
    <property type="entry name" value="GerE"/>
    <property type="match status" value="1"/>
</dbReference>
<reference evidence="5" key="1">
    <citation type="submission" date="2022-10" db="EMBL/GenBank/DDBJ databases">
        <title>Comparative genomics and taxonomic characterization of three novel marine species of genus Reichenbachiella exhibiting antioxidant and polysaccharide degradation activities.</title>
        <authorList>
            <person name="Muhammad N."/>
            <person name="Lee Y.-J."/>
            <person name="Ko J."/>
            <person name="Kim S.-G."/>
        </authorList>
    </citation>
    <scope>NUCLEOTIDE SEQUENCE</scope>
    <source>
        <strain evidence="5">Wsw4-B4</strain>
    </source>
</reference>
<feature type="domain" description="HTH luxR-type" evidence="3">
    <location>
        <begin position="136"/>
        <end position="201"/>
    </location>
</feature>
<organism evidence="5 6">
    <name type="scientific">Reichenbachiella carrageenanivorans</name>
    <dbReference type="NCBI Taxonomy" id="2979869"/>
    <lineage>
        <taxon>Bacteria</taxon>
        <taxon>Pseudomonadati</taxon>
        <taxon>Bacteroidota</taxon>
        <taxon>Cytophagia</taxon>
        <taxon>Cytophagales</taxon>
        <taxon>Reichenbachiellaceae</taxon>
        <taxon>Reichenbachiella</taxon>
    </lineage>
</organism>
<dbReference type="SMART" id="SM00448">
    <property type="entry name" value="REC"/>
    <property type="match status" value="1"/>
</dbReference>
<keyword evidence="2" id="KW-0597">Phosphoprotein</keyword>
<dbReference type="RefSeq" id="WP_263050314.1">
    <property type="nucleotide sequence ID" value="NZ_CP106735.1"/>
</dbReference>
<dbReference type="PANTHER" id="PTHR43214">
    <property type="entry name" value="TWO-COMPONENT RESPONSE REGULATOR"/>
    <property type="match status" value="1"/>
</dbReference>
<dbReference type="InterPro" id="IPR036388">
    <property type="entry name" value="WH-like_DNA-bd_sf"/>
</dbReference>
<dbReference type="InterPro" id="IPR011006">
    <property type="entry name" value="CheY-like_superfamily"/>
</dbReference>
<feature type="domain" description="Response regulatory" evidence="4">
    <location>
        <begin position="5"/>
        <end position="120"/>
    </location>
</feature>
<dbReference type="PANTHER" id="PTHR43214:SF44">
    <property type="entry name" value="TWO-COMPONENT RESPONSE REGULATOR"/>
    <property type="match status" value="1"/>
</dbReference>
<sequence>MDSLKILLIEDVLIIAKDIKVTLEKDKYAQVEIITNPEDARVSYASNDYDLIISDINLNAEIDGIDLVKELCVQKRVPIVYLTAYSDAATVTKAEQSLPFAYLLKPYNSNQLKLTINLAMLNAQKEHQSIEYDEKNVELLNALTRREREILFILASGKMSKEIGDILNIATSTVEKHKQHIKEKLELKTLGELVNFAVSTKTVTID</sequence>